<name>A0A497ESL2_9CREN</name>
<organism evidence="1 2">
    <name type="scientific">Thermoproteota archaeon</name>
    <dbReference type="NCBI Taxonomy" id="2056631"/>
    <lineage>
        <taxon>Archaea</taxon>
        <taxon>Thermoproteota</taxon>
    </lineage>
</organism>
<comment type="caution">
    <text evidence="1">The sequence shown here is derived from an EMBL/GenBank/DDBJ whole genome shotgun (WGS) entry which is preliminary data.</text>
</comment>
<evidence type="ECO:0000313" key="1">
    <source>
        <dbReference type="EMBL" id="RLE50343.1"/>
    </source>
</evidence>
<dbReference type="Proteomes" id="UP000272051">
    <property type="component" value="Unassembled WGS sequence"/>
</dbReference>
<sequence length="172" mass="18416">MKSLGVSPAVAVAVILVALVTAASVVHAYIIPEMRREIVFNHMRAELHELGRLYTSGQSIVQLSAKGIPLLSPAASPGFIAPLSVEDLCVNVTVYNLTLESEHTLWLCDAGFISFEELNSAKLCIPTLTCSTSASLDFKTVSYSLSLEAFNLSAISTSDSNVANVHNETFIT</sequence>
<reference evidence="1 2" key="1">
    <citation type="submission" date="2018-06" db="EMBL/GenBank/DDBJ databases">
        <title>Extensive metabolic versatility and redundancy in microbially diverse, dynamic hydrothermal sediments.</title>
        <authorList>
            <person name="Dombrowski N."/>
            <person name="Teske A."/>
            <person name="Baker B.J."/>
        </authorList>
    </citation>
    <scope>NUCLEOTIDE SEQUENCE [LARGE SCALE GENOMIC DNA]</scope>
    <source>
        <strain evidence="1">B34_G17</strain>
    </source>
</reference>
<gene>
    <name evidence="1" type="ORF">DRJ33_07500</name>
</gene>
<evidence type="ECO:0000313" key="2">
    <source>
        <dbReference type="Proteomes" id="UP000272051"/>
    </source>
</evidence>
<proteinExistence type="predicted"/>
<feature type="non-terminal residue" evidence="1">
    <location>
        <position position="172"/>
    </location>
</feature>
<dbReference type="EMBL" id="QMQX01000174">
    <property type="protein sequence ID" value="RLE50343.1"/>
    <property type="molecule type" value="Genomic_DNA"/>
</dbReference>
<accession>A0A497ESL2</accession>
<protein>
    <submittedName>
        <fullName evidence="1">Uncharacterized protein</fullName>
    </submittedName>
</protein>
<dbReference type="AlphaFoldDB" id="A0A497ESL2"/>